<dbReference type="PANTHER" id="PTHR46889:SF5">
    <property type="entry name" value="INTEGRASE PROTEIN"/>
    <property type="match status" value="1"/>
</dbReference>
<proteinExistence type="predicted"/>
<dbReference type="InterPro" id="IPR012337">
    <property type="entry name" value="RNaseH-like_sf"/>
</dbReference>
<name>A0A0S2SLG1_9GAMM</name>
<dbReference type="EMBL" id="CP013067">
    <property type="protein sequence ID" value="ALP42539.1"/>
    <property type="molecule type" value="Genomic_DNA"/>
</dbReference>
<dbReference type="InterPro" id="IPR009057">
    <property type="entry name" value="Homeodomain-like_sf"/>
</dbReference>
<dbReference type="Proteomes" id="UP000058114">
    <property type="component" value="Chromosome"/>
</dbReference>
<dbReference type="GO" id="GO:0003676">
    <property type="term" value="F:nucleic acid binding"/>
    <property type="evidence" value="ECO:0007669"/>
    <property type="project" value="InterPro"/>
</dbReference>
<gene>
    <name evidence="2" type="ORF">WL1483_3120</name>
</gene>
<sequence>MTTNEKVARRKLSLLELAKELNNVSKACKLIGYSRQQFYEIRRNYQTYGAEGLLDKLPGCKGAHPNRVAPEIEQAILDYSLTRPTHGPLRVAQELALQGINVSAGGVRGVWQRHDLLSKHDRLLRLEKTHREQTIELNDEQIRLLERFSPEFRERQIEVHYTGELVAVDTFFVGALKGVGKVYLQTVLDCYSRHAWGRLYTSKLPITSVHVLNETVLPFFETHEARVYTILSDNGREFCGRPDHHPYELFLQLEGIEHRTTKVRRPQSNGFIERLHRTLLDEHFRIKGRTTWYESVEQMQTDLDSYLEHYNTQRPHQGRMMGGQTPYSMFKKGLKLIPKAGIQIISATLMDEWREVANC</sequence>
<dbReference type="InterPro" id="IPR055247">
    <property type="entry name" value="InsJ-like_HTH"/>
</dbReference>
<dbReference type="AlphaFoldDB" id="A0A0S2SLG1"/>
<feature type="domain" description="Integrase catalytic" evidence="1">
    <location>
        <begin position="146"/>
        <end position="334"/>
    </location>
</feature>
<dbReference type="GO" id="GO:0015074">
    <property type="term" value="P:DNA integration"/>
    <property type="evidence" value="ECO:0007669"/>
    <property type="project" value="InterPro"/>
</dbReference>
<dbReference type="InterPro" id="IPR036397">
    <property type="entry name" value="RNaseH_sf"/>
</dbReference>
<dbReference type="PATRIC" id="fig|652.5.peg.2589"/>
<accession>A0A0S2SLG1</accession>
<dbReference type="KEGG" id="asr:WL1483_3120"/>
<evidence type="ECO:0000313" key="2">
    <source>
        <dbReference type="EMBL" id="ALP42539.1"/>
    </source>
</evidence>
<dbReference type="SUPFAM" id="SSF46689">
    <property type="entry name" value="Homeodomain-like"/>
    <property type="match status" value="1"/>
</dbReference>
<evidence type="ECO:0000313" key="3">
    <source>
        <dbReference type="Proteomes" id="UP000058114"/>
    </source>
</evidence>
<dbReference type="Pfam" id="PF13518">
    <property type="entry name" value="HTH_28"/>
    <property type="match status" value="1"/>
</dbReference>
<protein>
    <submittedName>
        <fullName evidence="2">Transposase</fullName>
    </submittedName>
</protein>
<evidence type="ECO:0000259" key="1">
    <source>
        <dbReference type="PROSITE" id="PS50994"/>
    </source>
</evidence>
<dbReference type="NCBIfam" id="NF033577">
    <property type="entry name" value="transpos_IS481"/>
    <property type="match status" value="1"/>
</dbReference>
<dbReference type="PROSITE" id="PS50994">
    <property type="entry name" value="INTEGRASE"/>
    <property type="match status" value="1"/>
</dbReference>
<reference evidence="2 3" key="2">
    <citation type="journal article" date="2016" name="Genome Announc.">
        <title>Complete Genome Sequence of the Highly Virulent Aeromonas schubertii Strain WL1483, Isolated from Diseased Snakehead Fish (Channa argus) in China.</title>
        <authorList>
            <person name="Liu L."/>
            <person name="Li N."/>
            <person name="Zhang D."/>
            <person name="Fu X."/>
            <person name="Shi C."/>
            <person name="Lin Q."/>
            <person name="Hao G."/>
        </authorList>
    </citation>
    <scope>NUCLEOTIDE SEQUENCE [LARGE SCALE GENOMIC DNA]</scope>
    <source>
        <strain evidence="2 3">WL1483</strain>
    </source>
</reference>
<dbReference type="InterPro" id="IPR050900">
    <property type="entry name" value="Transposase_IS3/IS150/IS904"/>
</dbReference>
<dbReference type="Pfam" id="PF13683">
    <property type="entry name" value="rve_3"/>
    <property type="match status" value="1"/>
</dbReference>
<dbReference type="InterPro" id="IPR001584">
    <property type="entry name" value="Integrase_cat-core"/>
</dbReference>
<dbReference type="PANTHER" id="PTHR46889">
    <property type="entry name" value="TRANSPOSASE INSF FOR INSERTION SEQUENCE IS3B-RELATED"/>
    <property type="match status" value="1"/>
</dbReference>
<dbReference type="SUPFAM" id="SSF53098">
    <property type="entry name" value="Ribonuclease H-like"/>
    <property type="match status" value="1"/>
</dbReference>
<reference evidence="3" key="1">
    <citation type="submission" date="2015-10" db="EMBL/GenBank/DDBJ databases">
        <title>Complete Genome Sequence of Aeromonas schubertii strain WL1483.</title>
        <authorList>
            <person name="Liu L."/>
        </authorList>
    </citation>
    <scope>NUCLEOTIDE SEQUENCE [LARGE SCALE GENOMIC DNA]</scope>
    <source>
        <strain evidence="3">WL1483</strain>
    </source>
</reference>
<dbReference type="Gene3D" id="3.30.420.10">
    <property type="entry name" value="Ribonuclease H-like superfamily/Ribonuclease H"/>
    <property type="match status" value="1"/>
</dbReference>
<dbReference type="InterPro" id="IPR047656">
    <property type="entry name" value="IS481-like_transpos"/>
</dbReference>
<organism evidence="2 3">
    <name type="scientific">Aeromonas schubertii</name>
    <dbReference type="NCBI Taxonomy" id="652"/>
    <lineage>
        <taxon>Bacteria</taxon>
        <taxon>Pseudomonadati</taxon>
        <taxon>Pseudomonadota</taxon>
        <taxon>Gammaproteobacteria</taxon>
        <taxon>Aeromonadales</taxon>
        <taxon>Aeromonadaceae</taxon>
        <taxon>Aeromonas</taxon>
    </lineage>
</organism>
<dbReference type="RefSeq" id="WP_144431379.1">
    <property type="nucleotide sequence ID" value="NZ_CP013067.1"/>
</dbReference>